<evidence type="ECO:0000256" key="7">
    <source>
        <dbReference type="PROSITE-ProRule" id="PRU00182"/>
    </source>
</evidence>
<feature type="compositionally biased region" description="Gly residues" evidence="9">
    <location>
        <begin position="500"/>
        <end position="542"/>
    </location>
</feature>
<dbReference type="GO" id="GO:0160139">
    <property type="term" value="F:23S rRNA pseudouridine(2605) synthase activity"/>
    <property type="evidence" value="ECO:0007669"/>
    <property type="project" value="UniProtKB-EC"/>
</dbReference>
<comment type="function">
    <text evidence="6">Responsible for synthesis of pseudouridine from uracil-2605 in 23S ribosomal RNA.</text>
</comment>
<dbReference type="Gene3D" id="3.10.290.10">
    <property type="entry name" value="RNA-binding S4 domain"/>
    <property type="match status" value="1"/>
</dbReference>
<dbReference type="CDD" id="cd00165">
    <property type="entry name" value="S4"/>
    <property type="match status" value="1"/>
</dbReference>
<dbReference type="AlphaFoldDB" id="A0A0H2X6Y2"/>
<evidence type="ECO:0000313" key="12">
    <source>
        <dbReference type="Proteomes" id="UP000000420"/>
    </source>
</evidence>
<evidence type="ECO:0000256" key="4">
    <source>
        <dbReference type="ARBA" id="ARBA00023235"/>
    </source>
</evidence>
<dbReference type="Pfam" id="PF00849">
    <property type="entry name" value="PseudoU_synth_2"/>
    <property type="match status" value="1"/>
</dbReference>
<evidence type="ECO:0000256" key="5">
    <source>
        <dbReference type="ARBA" id="ARBA00036944"/>
    </source>
</evidence>
<dbReference type="SUPFAM" id="SSF55174">
    <property type="entry name" value="Alpha-L RNA-binding motif"/>
    <property type="match status" value="1"/>
</dbReference>
<dbReference type="EMBL" id="CP000050">
    <property type="protein sequence ID" value="AAY48967.1"/>
    <property type="molecule type" value="Genomic_DNA"/>
</dbReference>
<organism evidence="11 12">
    <name type="scientific">Xanthomonas campestris pv. campestris (strain 8004)</name>
    <dbReference type="NCBI Taxonomy" id="314565"/>
    <lineage>
        <taxon>Bacteria</taxon>
        <taxon>Pseudomonadati</taxon>
        <taxon>Pseudomonadota</taxon>
        <taxon>Gammaproteobacteria</taxon>
        <taxon>Lysobacterales</taxon>
        <taxon>Lysobacteraceae</taxon>
        <taxon>Xanthomonas</taxon>
    </lineage>
</organism>
<dbReference type="FunFam" id="3.30.70.1560:FF:000001">
    <property type="entry name" value="Pseudouridine synthase"/>
    <property type="match status" value="1"/>
</dbReference>
<sequence length="542" mass="58576">MSDTPRKLSLNKLSLKRDSAPEAPKLEERLHKVLAQAGLGSRRALEQRIADGLIKVNGAVAQTGMSVRSGDKIELDGRSFVASALTESSRVLVYNKPEGEVTTREDPEGRPTVFESLPALKGSRWIAIGRLDINTTGLLLLTTDGELANAMMHPSYEVEREYVVRVRAPEGEEKVPDSMIERLSRGVLLEDGGAKFDEIERIGGTDSHDWFRVVVKEGRNREVRRLWESQGCQVSRLKRTRYGKVSLPRELLRGQSVELAQEKVDALRAELKLEEGAPSALTLQPVIGQRRAAKSTVHVSRDGRSNAYVNGQTSGADEGRELRRFDNLREDRGGRGGRGKPGGFKGGLTVSGEAAAKQSQQRPFKQRGPAKGDRSLPDGNPAAFRSWYVPDGVSTGPSGHLQRRSGRRRHRPAASLRQEGSGRCTPGRWRPGRPRVWARSVAGSRSRPAQRPLRPPGQRAELPVRSRQPGFQPVWRRTAATGRPTGARPGGNRGPNANRGPGGPGGAARGPGGPGGAPRGGPGGRPPGGGNRRPPGGGNRGR</sequence>
<evidence type="ECO:0000313" key="11">
    <source>
        <dbReference type="EMBL" id="AAY48967.1"/>
    </source>
</evidence>
<dbReference type="GO" id="GO:0003723">
    <property type="term" value="F:RNA binding"/>
    <property type="evidence" value="ECO:0007669"/>
    <property type="project" value="UniProtKB-KW"/>
</dbReference>
<evidence type="ECO:0000256" key="8">
    <source>
        <dbReference type="RuleBase" id="RU003887"/>
    </source>
</evidence>
<dbReference type="InterPro" id="IPR002942">
    <property type="entry name" value="S4_RNA-bd"/>
</dbReference>
<dbReference type="HOGENOM" id="CLU_024979_5_0_6"/>
<dbReference type="InterPro" id="IPR020103">
    <property type="entry name" value="PsdUridine_synth_cat_dom_sf"/>
</dbReference>
<dbReference type="GO" id="GO:0000455">
    <property type="term" value="P:enzyme-directed rRNA pseudouridine synthesis"/>
    <property type="evidence" value="ECO:0007669"/>
    <property type="project" value="UniProtKB-ARBA"/>
</dbReference>
<dbReference type="Proteomes" id="UP000000420">
    <property type="component" value="Chromosome"/>
</dbReference>
<keyword evidence="4 8" id="KW-0413">Isomerase</keyword>
<dbReference type="KEGG" id="xcb:XC_1904"/>
<comment type="similarity">
    <text evidence="1 8">Belongs to the pseudouridine synthase RsuA family.</text>
</comment>
<proteinExistence type="inferred from homology"/>
<feature type="domain" description="RNA-binding S4" evidence="10">
    <location>
        <begin position="28"/>
        <end position="86"/>
    </location>
</feature>
<gene>
    <name evidence="11" type="ordered locus">XC_1904</name>
</gene>
<evidence type="ECO:0000256" key="9">
    <source>
        <dbReference type="SAM" id="MobiDB-lite"/>
    </source>
</evidence>
<feature type="region of interest" description="Disordered" evidence="9">
    <location>
        <begin position="1"/>
        <end position="24"/>
    </location>
</feature>
<dbReference type="SMART" id="SM00363">
    <property type="entry name" value="S4"/>
    <property type="match status" value="1"/>
</dbReference>
<dbReference type="GO" id="GO:0005829">
    <property type="term" value="C:cytosol"/>
    <property type="evidence" value="ECO:0007669"/>
    <property type="project" value="UniProtKB-ARBA"/>
</dbReference>
<feature type="compositionally biased region" description="Low complexity" evidence="9">
    <location>
        <begin position="476"/>
        <end position="487"/>
    </location>
</feature>
<dbReference type="PROSITE" id="PS01149">
    <property type="entry name" value="PSI_RSU"/>
    <property type="match status" value="1"/>
</dbReference>
<dbReference type="SUPFAM" id="SSF55120">
    <property type="entry name" value="Pseudouridine synthase"/>
    <property type="match status" value="1"/>
</dbReference>
<feature type="compositionally biased region" description="Basic and acidic residues" evidence="9">
    <location>
        <begin position="317"/>
        <end position="334"/>
    </location>
</feature>
<dbReference type="PROSITE" id="PS50889">
    <property type="entry name" value="S4"/>
    <property type="match status" value="1"/>
</dbReference>
<keyword evidence="3 7" id="KW-0694">RNA-binding</keyword>
<feature type="region of interest" description="Disordered" evidence="9">
    <location>
        <begin position="294"/>
        <end position="542"/>
    </location>
</feature>
<name>A0A0H2X6Y2_XANC8</name>
<evidence type="ECO:0000256" key="1">
    <source>
        <dbReference type="ARBA" id="ARBA00008348"/>
    </source>
</evidence>
<protein>
    <recommendedName>
        <fullName evidence="8">Pseudouridine synthase</fullName>
        <ecNumber evidence="8">5.4.99.-</ecNumber>
    </recommendedName>
</protein>
<feature type="compositionally biased region" description="Basic and acidic residues" evidence="9">
    <location>
        <begin position="15"/>
        <end position="24"/>
    </location>
</feature>
<reference evidence="11 12" key="1">
    <citation type="journal article" date="2005" name="Genome Res.">
        <title>Comparative and functional genomic analyses of the pathogenicity of phytopathogen Xanthomonas campestris pv. campestris.</title>
        <authorList>
            <person name="Qian W."/>
            <person name="Jia Y."/>
            <person name="Ren S.X."/>
            <person name="He Y.Q."/>
            <person name="Feng J.X."/>
            <person name="Lu L.F."/>
            <person name="Sun Q."/>
            <person name="Ying G."/>
            <person name="Tang D.J."/>
            <person name="Tang H."/>
            <person name="Wu W."/>
            <person name="Hao P."/>
            <person name="Wang L."/>
            <person name="Jiang B.L."/>
            <person name="Zeng S."/>
            <person name="Gu W.Y."/>
            <person name="Lu G."/>
            <person name="Rong L."/>
            <person name="Tian Y."/>
            <person name="Yao Z."/>
            <person name="Fu G."/>
            <person name="Chen B."/>
            <person name="Fang R."/>
            <person name="Qiang B."/>
            <person name="Chen Z."/>
            <person name="Zhao G.P."/>
            <person name="Tang J.L."/>
            <person name="He C."/>
        </authorList>
    </citation>
    <scope>NUCLEOTIDE SEQUENCE [LARGE SCALE GENOMIC DNA]</scope>
    <source>
        <strain evidence="11 12">8004</strain>
    </source>
</reference>
<dbReference type="InterPro" id="IPR042092">
    <property type="entry name" value="PsdUridine_s_RsuA/RluB/E/F_cat"/>
</dbReference>
<dbReference type="Pfam" id="PF01479">
    <property type="entry name" value="S4"/>
    <property type="match status" value="1"/>
</dbReference>
<dbReference type="InterPro" id="IPR036986">
    <property type="entry name" value="S4_RNA-bd_sf"/>
</dbReference>
<dbReference type="InterPro" id="IPR018496">
    <property type="entry name" value="PsdUridine_synth_RsuA/RluB_CS"/>
</dbReference>
<feature type="compositionally biased region" description="Basic residues" evidence="9">
    <location>
        <begin position="401"/>
        <end position="412"/>
    </location>
</feature>
<accession>A0A0H2X6Y2</accession>
<dbReference type="InterPro" id="IPR006145">
    <property type="entry name" value="PsdUridine_synth_RsuA/RluA"/>
</dbReference>
<dbReference type="InterPro" id="IPR000748">
    <property type="entry name" value="PsdUridine_synth_RsuA/RluB/E/F"/>
</dbReference>
<dbReference type="EC" id="5.4.99.-" evidence="8"/>
<evidence type="ECO:0000256" key="2">
    <source>
        <dbReference type="ARBA" id="ARBA00022552"/>
    </source>
</evidence>
<evidence type="ECO:0000256" key="6">
    <source>
        <dbReference type="ARBA" id="ARBA00037383"/>
    </source>
</evidence>
<dbReference type="Gene3D" id="3.30.70.1560">
    <property type="entry name" value="Alpha-L RNA-binding motif"/>
    <property type="match status" value="1"/>
</dbReference>
<dbReference type="PANTHER" id="PTHR47683:SF3">
    <property type="entry name" value="RIBOSOMAL LARGE SUBUNIT PSEUDOURIDINE SYNTHASE B"/>
    <property type="match status" value="1"/>
</dbReference>
<dbReference type="PANTHER" id="PTHR47683">
    <property type="entry name" value="PSEUDOURIDINE SYNTHASE FAMILY PROTEIN-RELATED"/>
    <property type="match status" value="1"/>
</dbReference>
<keyword evidence="2" id="KW-0698">rRNA processing</keyword>
<dbReference type="FunFam" id="3.30.70.580:FF:000009">
    <property type="entry name" value="Pseudouridine synthase"/>
    <property type="match status" value="1"/>
</dbReference>
<evidence type="ECO:0000256" key="3">
    <source>
        <dbReference type="ARBA" id="ARBA00022884"/>
    </source>
</evidence>
<evidence type="ECO:0000259" key="10">
    <source>
        <dbReference type="SMART" id="SM00363"/>
    </source>
</evidence>
<dbReference type="NCBIfam" id="TIGR00093">
    <property type="entry name" value="pseudouridine synthase"/>
    <property type="match status" value="1"/>
</dbReference>
<dbReference type="Gene3D" id="3.30.70.580">
    <property type="entry name" value="Pseudouridine synthase I, catalytic domain, N-terminal subdomain"/>
    <property type="match status" value="1"/>
</dbReference>
<dbReference type="InterPro" id="IPR020094">
    <property type="entry name" value="TruA/RsuA/RluB/E/F_N"/>
</dbReference>
<dbReference type="InterPro" id="IPR050343">
    <property type="entry name" value="RsuA_PseudoU_synthase"/>
</dbReference>
<comment type="catalytic activity">
    <reaction evidence="5">
        <text>uridine(2605) in 23S rRNA = pseudouridine(2605) in 23S rRNA</text>
        <dbReference type="Rhea" id="RHEA:42520"/>
        <dbReference type="Rhea" id="RHEA-COMP:10095"/>
        <dbReference type="Rhea" id="RHEA-COMP:10096"/>
        <dbReference type="ChEBI" id="CHEBI:65314"/>
        <dbReference type="ChEBI" id="CHEBI:65315"/>
        <dbReference type="EC" id="5.4.99.22"/>
    </reaction>
</comment>